<feature type="domain" description="WAP" evidence="1">
    <location>
        <begin position="24"/>
        <end position="70"/>
    </location>
</feature>
<protein>
    <recommendedName>
        <fullName evidence="1">WAP domain-containing protein</fullName>
    </recommendedName>
</protein>
<reference evidence="2" key="1">
    <citation type="submission" date="2025-08" db="UniProtKB">
        <authorList>
            <consortium name="Ensembl"/>
        </authorList>
    </citation>
    <scope>IDENTIFICATION</scope>
</reference>
<dbReference type="PRINTS" id="PR00003">
    <property type="entry name" value="4DISULPHCORE"/>
</dbReference>
<dbReference type="AlphaFoldDB" id="A0A3B3ZGU0"/>
<dbReference type="Gene3D" id="4.10.75.10">
    <property type="entry name" value="Elafin-like"/>
    <property type="match status" value="2"/>
</dbReference>
<accession>A0A3B3ZGU0</accession>
<feature type="domain" description="WAP" evidence="1">
    <location>
        <begin position="71"/>
        <end position="117"/>
    </location>
</feature>
<dbReference type="SUPFAM" id="SSF57256">
    <property type="entry name" value="Elafin-like"/>
    <property type="match status" value="2"/>
</dbReference>
<dbReference type="GO" id="GO:0005615">
    <property type="term" value="C:extracellular space"/>
    <property type="evidence" value="ECO:0007669"/>
    <property type="project" value="TreeGrafter"/>
</dbReference>
<dbReference type="Pfam" id="PF00095">
    <property type="entry name" value="WAP"/>
    <property type="match status" value="2"/>
</dbReference>
<dbReference type="PROSITE" id="PS51390">
    <property type="entry name" value="WAP"/>
    <property type="match status" value="2"/>
</dbReference>
<dbReference type="PANTHER" id="PTHR19441">
    <property type="entry name" value="WHEY ACDIC PROTEIN WAP"/>
    <property type="match status" value="1"/>
</dbReference>
<dbReference type="Proteomes" id="UP000261520">
    <property type="component" value="Unplaced"/>
</dbReference>
<name>A0A3B3ZGU0_9GOBI</name>
<evidence type="ECO:0000313" key="3">
    <source>
        <dbReference type="Proteomes" id="UP000261520"/>
    </source>
</evidence>
<evidence type="ECO:0000313" key="2">
    <source>
        <dbReference type="Ensembl" id="ENSPMGP00000003762.1"/>
    </source>
</evidence>
<organism evidence="2 3">
    <name type="scientific">Periophthalmus magnuspinnatus</name>
    <dbReference type="NCBI Taxonomy" id="409849"/>
    <lineage>
        <taxon>Eukaryota</taxon>
        <taxon>Metazoa</taxon>
        <taxon>Chordata</taxon>
        <taxon>Craniata</taxon>
        <taxon>Vertebrata</taxon>
        <taxon>Euteleostomi</taxon>
        <taxon>Actinopterygii</taxon>
        <taxon>Neopterygii</taxon>
        <taxon>Teleostei</taxon>
        <taxon>Neoteleostei</taxon>
        <taxon>Acanthomorphata</taxon>
        <taxon>Gobiaria</taxon>
        <taxon>Gobiiformes</taxon>
        <taxon>Gobioidei</taxon>
        <taxon>Gobiidae</taxon>
        <taxon>Oxudercinae</taxon>
        <taxon>Periophthalmus</taxon>
    </lineage>
</organism>
<proteinExistence type="predicted"/>
<reference evidence="2" key="2">
    <citation type="submission" date="2025-09" db="UniProtKB">
        <authorList>
            <consortium name="Ensembl"/>
        </authorList>
    </citation>
    <scope>IDENTIFICATION</scope>
</reference>
<dbReference type="GO" id="GO:0004867">
    <property type="term" value="F:serine-type endopeptidase inhibitor activity"/>
    <property type="evidence" value="ECO:0007669"/>
    <property type="project" value="TreeGrafter"/>
</dbReference>
<dbReference type="InterPro" id="IPR008197">
    <property type="entry name" value="WAP_dom"/>
</dbReference>
<dbReference type="Ensembl" id="ENSPMGT00000004005.1">
    <property type="protein sequence ID" value="ENSPMGP00000003762.1"/>
    <property type="gene ID" value="ENSPMGG00000003235.1"/>
</dbReference>
<dbReference type="InterPro" id="IPR050514">
    <property type="entry name" value="WAP_four-disulfide_core"/>
</dbReference>
<dbReference type="SMART" id="SM00217">
    <property type="entry name" value="WAP"/>
    <property type="match status" value="2"/>
</dbReference>
<dbReference type="PANTHER" id="PTHR19441:SF95">
    <property type="entry name" value="PERLWAPIN ISOFORM X1"/>
    <property type="match status" value="1"/>
</dbReference>
<evidence type="ECO:0000259" key="1">
    <source>
        <dbReference type="PROSITE" id="PS51390"/>
    </source>
</evidence>
<keyword evidence="3" id="KW-1185">Reference proteome</keyword>
<sequence>IEANWQFCLFGLSDDIEKECSGFSKLKPGLCPSPSDYGICDHACSSDQDYCKGDDKCCSNGCGQTCQPPVTKTKPGSCPHPIPHFKTCKKACSDDSQCPKNLKCCYSGCGLQCVPPAHGNSQKG</sequence>
<dbReference type="InterPro" id="IPR036645">
    <property type="entry name" value="Elafin-like_sf"/>
</dbReference>